<dbReference type="AlphaFoldDB" id="A0A1M6R6D4"/>
<dbReference type="InterPro" id="IPR025662">
    <property type="entry name" value="Sigma_54_int_dom_ATP-bd_1"/>
</dbReference>
<dbReference type="CDD" id="cd00009">
    <property type="entry name" value="AAA"/>
    <property type="match status" value="1"/>
</dbReference>
<evidence type="ECO:0000313" key="8">
    <source>
        <dbReference type="EMBL" id="SHK28014.1"/>
    </source>
</evidence>
<evidence type="ECO:0000256" key="2">
    <source>
        <dbReference type="ARBA" id="ARBA00022840"/>
    </source>
</evidence>
<dbReference type="PROSITE" id="PS50045">
    <property type="entry name" value="SIGMA54_INTERACT_4"/>
    <property type="match status" value="1"/>
</dbReference>
<dbReference type="PANTHER" id="PTHR32071:SF57">
    <property type="entry name" value="C4-DICARBOXYLATE TRANSPORT TRANSCRIPTIONAL REGULATORY PROTEIN DCTD"/>
    <property type="match status" value="1"/>
</dbReference>
<dbReference type="PANTHER" id="PTHR32071">
    <property type="entry name" value="TRANSCRIPTIONAL REGULATORY PROTEIN"/>
    <property type="match status" value="1"/>
</dbReference>
<dbReference type="SUPFAM" id="SSF46689">
    <property type="entry name" value="Homeodomain-like"/>
    <property type="match status" value="1"/>
</dbReference>
<dbReference type="Gene3D" id="1.10.10.60">
    <property type="entry name" value="Homeodomain-like"/>
    <property type="match status" value="1"/>
</dbReference>
<dbReference type="InterPro" id="IPR009057">
    <property type="entry name" value="Homeodomain-like_sf"/>
</dbReference>
<evidence type="ECO:0000313" key="9">
    <source>
        <dbReference type="Proteomes" id="UP000184082"/>
    </source>
</evidence>
<dbReference type="GO" id="GO:0005524">
    <property type="term" value="F:ATP binding"/>
    <property type="evidence" value="ECO:0007669"/>
    <property type="project" value="UniProtKB-KW"/>
</dbReference>
<reference evidence="8 9" key="1">
    <citation type="submission" date="2016-11" db="EMBL/GenBank/DDBJ databases">
        <authorList>
            <person name="Jaros S."/>
            <person name="Januszkiewicz K."/>
            <person name="Wedrychowicz H."/>
        </authorList>
    </citation>
    <scope>NUCLEOTIDE SEQUENCE [LARGE SCALE GENOMIC DNA]</scope>
    <source>
        <strain evidence="8 9">DSM 14501</strain>
    </source>
</reference>
<dbReference type="Gene3D" id="1.10.8.60">
    <property type="match status" value="1"/>
</dbReference>
<keyword evidence="4 8" id="KW-0238">DNA-binding</keyword>
<name>A0A1M6R6D4_9FIRM</name>
<dbReference type="InterPro" id="IPR035965">
    <property type="entry name" value="PAS-like_dom_sf"/>
</dbReference>
<dbReference type="EMBL" id="FRAJ01000013">
    <property type="protein sequence ID" value="SHK28014.1"/>
    <property type="molecule type" value="Genomic_DNA"/>
</dbReference>
<dbReference type="InterPro" id="IPR027417">
    <property type="entry name" value="P-loop_NTPase"/>
</dbReference>
<organism evidence="8 9">
    <name type="scientific">Caminicella sporogenes DSM 14501</name>
    <dbReference type="NCBI Taxonomy" id="1121266"/>
    <lineage>
        <taxon>Bacteria</taxon>
        <taxon>Bacillati</taxon>
        <taxon>Bacillota</taxon>
        <taxon>Clostridia</taxon>
        <taxon>Peptostreptococcales</taxon>
        <taxon>Caminicellaceae</taxon>
        <taxon>Caminicella</taxon>
    </lineage>
</organism>
<evidence type="ECO:0000256" key="1">
    <source>
        <dbReference type="ARBA" id="ARBA00022741"/>
    </source>
</evidence>
<keyword evidence="9" id="KW-1185">Reference proteome</keyword>
<dbReference type="GO" id="GO:0006355">
    <property type="term" value="P:regulation of DNA-templated transcription"/>
    <property type="evidence" value="ECO:0007669"/>
    <property type="project" value="InterPro"/>
</dbReference>
<dbReference type="PROSITE" id="PS00688">
    <property type="entry name" value="SIGMA54_INTERACT_3"/>
    <property type="match status" value="1"/>
</dbReference>
<dbReference type="Pfam" id="PF00158">
    <property type="entry name" value="Sigma54_activat"/>
    <property type="match status" value="1"/>
</dbReference>
<dbReference type="SMART" id="SM00382">
    <property type="entry name" value="AAA"/>
    <property type="match status" value="1"/>
</dbReference>
<dbReference type="InterPro" id="IPR003593">
    <property type="entry name" value="AAA+_ATPase"/>
</dbReference>
<dbReference type="STRING" id="1121266.SAMN02745883_01711"/>
<feature type="domain" description="PAS" evidence="7">
    <location>
        <begin position="155"/>
        <end position="197"/>
    </location>
</feature>
<dbReference type="InterPro" id="IPR002078">
    <property type="entry name" value="Sigma_54_int"/>
</dbReference>
<evidence type="ECO:0000256" key="5">
    <source>
        <dbReference type="ARBA" id="ARBA00023163"/>
    </source>
</evidence>
<gene>
    <name evidence="8" type="ORF">SAMN02745883_01711</name>
</gene>
<dbReference type="Pfam" id="PF25601">
    <property type="entry name" value="AAA_lid_14"/>
    <property type="match status" value="1"/>
</dbReference>
<dbReference type="SUPFAM" id="SSF55781">
    <property type="entry name" value="GAF domain-like"/>
    <property type="match status" value="1"/>
</dbReference>
<dbReference type="Gene3D" id="3.40.50.300">
    <property type="entry name" value="P-loop containing nucleotide triphosphate hydrolases"/>
    <property type="match status" value="1"/>
</dbReference>
<dbReference type="InterPro" id="IPR000014">
    <property type="entry name" value="PAS"/>
</dbReference>
<dbReference type="Pfam" id="PF13188">
    <property type="entry name" value="PAS_8"/>
    <property type="match status" value="1"/>
</dbReference>
<dbReference type="InterPro" id="IPR025944">
    <property type="entry name" value="Sigma_54_int_dom_CS"/>
</dbReference>
<protein>
    <submittedName>
        <fullName evidence="8">Transcriptional regulator containing PAS, AAA-type ATPase, and DNA-binding Fis domains</fullName>
    </submittedName>
</protein>
<dbReference type="PROSITE" id="PS00676">
    <property type="entry name" value="SIGMA54_INTERACT_2"/>
    <property type="match status" value="1"/>
</dbReference>
<evidence type="ECO:0000256" key="4">
    <source>
        <dbReference type="ARBA" id="ARBA00023125"/>
    </source>
</evidence>
<sequence length="583" mass="66261">MQLFRISNIVQRIAEAIESVINVDVTIIDNKLNRIAATGLYTENIGARINDKSVFAYALKSGESFIIENPRIHKACSRCEKKESCREFAQVCCPIKVNGTIIGVIGLIAFDEKQKASILSNKHNLLEFLSRMADLLATKLIEKKKSEEIKLLIGELEVLFDSIDRGLMLVDAEGNVLHYNSKAIEILGKEHIDNINKITRHFDIKNIVSKKLNIRNKEFYHSINGNNFRIVYSVKPIEVNGKIVRLVITLNKINEIINVVNDVTGASMEMNFDDIIGESISIKMVKDYAKKAARSSSTVLIQGESGTGKELFARAIHFYSDRRKYPFIPINCAAIPENLLESELFGYEEGAFTGAKKGGKTGKFELANKGTIFLDEIGDMPLHLQTKLLRVLQENMIERVGGKRFIPIDVRIIAATNKNLEKRVEEGEFRDDLYYRLNVIPLYIPPLRERIDDIPILAYKFLNKFNYKLGKNISHISEEVLQFFKNYDWPGNVRELENIIEYAVNMASSNCISINDLPNRIKNKHVKNMAADDIIISIQDLEKREISKAIRKFGRTKKGIEEAAKVLGISRATIYRKLKKYSI</sequence>
<dbReference type="InterPro" id="IPR002197">
    <property type="entry name" value="HTH_Fis"/>
</dbReference>
<evidence type="ECO:0000259" key="6">
    <source>
        <dbReference type="PROSITE" id="PS50045"/>
    </source>
</evidence>
<accession>A0A1M6R6D4</accession>
<dbReference type="Pfam" id="PF02954">
    <property type="entry name" value="HTH_8"/>
    <property type="match status" value="1"/>
</dbReference>
<evidence type="ECO:0000259" key="7">
    <source>
        <dbReference type="PROSITE" id="PS50112"/>
    </source>
</evidence>
<dbReference type="PROSITE" id="PS00675">
    <property type="entry name" value="SIGMA54_INTERACT_1"/>
    <property type="match status" value="1"/>
</dbReference>
<dbReference type="SUPFAM" id="SSF55785">
    <property type="entry name" value="PYP-like sensor domain (PAS domain)"/>
    <property type="match status" value="1"/>
</dbReference>
<keyword evidence="2" id="KW-0067">ATP-binding</keyword>
<dbReference type="Gene3D" id="3.30.450.40">
    <property type="match status" value="1"/>
</dbReference>
<dbReference type="FunFam" id="3.40.50.300:FF:000006">
    <property type="entry name" value="DNA-binding transcriptional regulator NtrC"/>
    <property type="match status" value="1"/>
</dbReference>
<dbReference type="GO" id="GO:0043565">
    <property type="term" value="F:sequence-specific DNA binding"/>
    <property type="evidence" value="ECO:0007669"/>
    <property type="project" value="InterPro"/>
</dbReference>
<keyword evidence="3" id="KW-0805">Transcription regulation</keyword>
<dbReference type="Proteomes" id="UP000184082">
    <property type="component" value="Unassembled WGS sequence"/>
</dbReference>
<dbReference type="Gene3D" id="3.30.450.20">
    <property type="entry name" value="PAS domain"/>
    <property type="match status" value="1"/>
</dbReference>
<dbReference type="InterPro" id="IPR025943">
    <property type="entry name" value="Sigma_54_int_dom_ATP-bd_2"/>
</dbReference>
<dbReference type="RefSeq" id="WP_072967575.1">
    <property type="nucleotide sequence ID" value="NZ_FRAJ01000013.1"/>
</dbReference>
<proteinExistence type="predicted"/>
<evidence type="ECO:0000256" key="3">
    <source>
        <dbReference type="ARBA" id="ARBA00023015"/>
    </source>
</evidence>
<keyword evidence="5" id="KW-0804">Transcription</keyword>
<dbReference type="InterPro" id="IPR058031">
    <property type="entry name" value="AAA_lid_NorR"/>
</dbReference>
<dbReference type="PROSITE" id="PS50112">
    <property type="entry name" value="PAS"/>
    <property type="match status" value="1"/>
</dbReference>
<keyword evidence="1" id="KW-0547">Nucleotide-binding</keyword>
<dbReference type="InterPro" id="IPR029016">
    <property type="entry name" value="GAF-like_dom_sf"/>
</dbReference>
<dbReference type="SUPFAM" id="SSF52540">
    <property type="entry name" value="P-loop containing nucleoside triphosphate hydrolases"/>
    <property type="match status" value="1"/>
</dbReference>
<feature type="domain" description="Sigma-54 factor interaction" evidence="6">
    <location>
        <begin position="275"/>
        <end position="505"/>
    </location>
</feature>